<evidence type="ECO:0000256" key="1">
    <source>
        <dbReference type="ARBA" id="ARBA00022729"/>
    </source>
</evidence>
<evidence type="ECO:0000313" key="5">
    <source>
        <dbReference type="Proteomes" id="UP000435036"/>
    </source>
</evidence>
<protein>
    <submittedName>
        <fullName evidence="4">Endonuclease</fullName>
    </submittedName>
</protein>
<accession>A0A6N8KVE5</accession>
<keyword evidence="5" id="KW-1185">Reference proteome</keyword>
<comment type="caution">
    <text evidence="4">The sequence shown here is derived from an EMBL/GenBank/DDBJ whole genome shotgun (WGS) entry which is preliminary data.</text>
</comment>
<dbReference type="InterPro" id="IPR050410">
    <property type="entry name" value="CCR4/nocturin_mRNA_transcr"/>
</dbReference>
<dbReference type="Gene3D" id="3.60.10.10">
    <property type="entry name" value="Endonuclease/exonuclease/phosphatase"/>
    <property type="match status" value="1"/>
</dbReference>
<dbReference type="GO" id="GO:0004519">
    <property type="term" value="F:endonuclease activity"/>
    <property type="evidence" value="ECO:0007669"/>
    <property type="project" value="UniProtKB-KW"/>
</dbReference>
<dbReference type="EMBL" id="WSQA01000002">
    <property type="protein sequence ID" value="MVZ61066.1"/>
    <property type="molecule type" value="Genomic_DNA"/>
</dbReference>
<dbReference type="Pfam" id="PF03372">
    <property type="entry name" value="Exo_endo_phos"/>
    <property type="match status" value="1"/>
</dbReference>
<proteinExistence type="predicted"/>
<feature type="region of interest" description="Disordered" evidence="2">
    <location>
        <begin position="32"/>
        <end position="59"/>
    </location>
</feature>
<dbReference type="SUPFAM" id="SSF56219">
    <property type="entry name" value="DNase I-like"/>
    <property type="match status" value="1"/>
</dbReference>
<dbReference type="RefSeq" id="WP_160367712.1">
    <property type="nucleotide sequence ID" value="NZ_WSQA01000002.1"/>
</dbReference>
<evidence type="ECO:0000256" key="2">
    <source>
        <dbReference type="SAM" id="MobiDB-lite"/>
    </source>
</evidence>
<dbReference type="PANTHER" id="PTHR12121:SF36">
    <property type="entry name" value="ENDONUCLEASE_EXONUCLEASE_PHOSPHATASE DOMAIN-CONTAINING PROTEIN"/>
    <property type="match status" value="1"/>
</dbReference>
<dbReference type="Gene3D" id="2.130.10.130">
    <property type="entry name" value="Integrin alpha, N-terminal"/>
    <property type="match status" value="1"/>
</dbReference>
<gene>
    <name evidence="4" type="ORF">GQF63_03420</name>
</gene>
<organism evidence="4 5">
    <name type="scientific">Sphingobacterium humi</name>
    <dbReference type="NCBI Taxonomy" id="1796905"/>
    <lineage>
        <taxon>Bacteria</taxon>
        <taxon>Pseudomonadati</taxon>
        <taxon>Bacteroidota</taxon>
        <taxon>Sphingobacteriia</taxon>
        <taxon>Sphingobacteriales</taxon>
        <taxon>Sphingobacteriaceae</taxon>
        <taxon>Sphingobacterium</taxon>
    </lineage>
</organism>
<dbReference type="InterPro" id="IPR028994">
    <property type="entry name" value="Integrin_alpha_N"/>
</dbReference>
<reference evidence="4 5" key="1">
    <citation type="submission" date="2019-12" db="EMBL/GenBank/DDBJ databases">
        <authorList>
            <person name="Dong K."/>
        </authorList>
    </citation>
    <scope>NUCLEOTIDE SEQUENCE [LARGE SCALE GENOMIC DNA]</scope>
    <source>
        <strain evidence="4 5">JCM 31225</strain>
    </source>
</reference>
<dbReference type="InterPro" id="IPR036691">
    <property type="entry name" value="Endo/exonu/phosph_ase_sf"/>
</dbReference>
<dbReference type="InterPro" id="IPR013517">
    <property type="entry name" value="FG-GAP"/>
</dbReference>
<dbReference type="GO" id="GO:0000175">
    <property type="term" value="F:3'-5'-RNA exonuclease activity"/>
    <property type="evidence" value="ECO:0007669"/>
    <property type="project" value="TreeGrafter"/>
</dbReference>
<dbReference type="SUPFAM" id="SSF69318">
    <property type="entry name" value="Integrin alpha N-terminal domain"/>
    <property type="match status" value="1"/>
</dbReference>
<evidence type="ECO:0000259" key="3">
    <source>
        <dbReference type="Pfam" id="PF03372"/>
    </source>
</evidence>
<keyword evidence="4" id="KW-0255">Endonuclease</keyword>
<keyword evidence="4" id="KW-0540">Nuclease</keyword>
<feature type="domain" description="Endonuclease/exonuclease/phosphatase" evidence="3">
    <location>
        <begin position="68"/>
        <end position="302"/>
    </location>
</feature>
<dbReference type="InterPro" id="IPR005135">
    <property type="entry name" value="Endo/exonuclease/phosphatase"/>
</dbReference>
<keyword evidence="1" id="KW-0732">Signal</keyword>
<dbReference type="PANTHER" id="PTHR12121">
    <property type="entry name" value="CARBON CATABOLITE REPRESSOR PROTEIN 4"/>
    <property type="match status" value="1"/>
</dbReference>
<name>A0A6N8KVE5_9SPHI</name>
<dbReference type="Pfam" id="PF13517">
    <property type="entry name" value="FG-GAP_3"/>
    <property type="match status" value="1"/>
</dbReference>
<evidence type="ECO:0000313" key="4">
    <source>
        <dbReference type="EMBL" id="MVZ61066.1"/>
    </source>
</evidence>
<keyword evidence="4" id="KW-0378">Hydrolase</keyword>
<dbReference type="AlphaFoldDB" id="A0A6N8KVE5"/>
<dbReference type="Proteomes" id="UP000435036">
    <property type="component" value="Unassembled WGS sequence"/>
</dbReference>
<dbReference type="OrthoDB" id="6225685at2"/>
<sequence length="637" mass="69261">MLLSPMKNYGSKGVLAMMATLLCLCTVGCSKSSPEPGNPGPGKEPEVPTTPQEPNPDPLKLEQAFTVMSFNLRNPTAADPFSQLERMSKLTGMMKDHQVDILGVQELADNGVEEYVNGAMNEAGYDVYKTGAANGSPKSIFYKRERFSLVKGGHFLKEFVKETVISSAKWVILKDKTNGLEYFVINSHWYHTADAGQYRADFAKLILDCIRDNHNGKPVICMGDFNAIPGTNEINIIKNVTGYDMIDALMDTQAEYTFHNWTGKATKKLDYVMSTRDLALRGYETVKDKFTVDGKTMWPSDHFPVLARYIPAVFQAGFNHETAASAQAKTRYFFADVNGDGKKDKIQWQAGANAGKVGVYLSNGASGFQSTAIQHDASASSSEDVQYYFADVNGDKKADLIRWQKGQASGKTQVFLATSNGSFASTSVDHAQGASTLAGTNYLFADVNGDGKADKIQWEASQHAGQPQLYLATENGNFASSAKAIAVAASNSASSQFFLADINGDKKADLVRWDAGKDSGKALVYLAAADGTFALSDGFSNSGATSGLSNTRFYFSDINGDGKADKVYWNPTNYLGEPKIYLAGETGFDGPVYSLRGPSQQEGTHFFFADINGDKKADQLRWNAAENNGKVQSYLVR</sequence>